<dbReference type="RefSeq" id="WP_147804657.1">
    <property type="nucleotide sequence ID" value="NZ_CP144914.1"/>
</dbReference>
<dbReference type="OrthoDB" id="2361226at2"/>
<proteinExistence type="predicted"/>
<reference evidence="1 2" key="1">
    <citation type="submission" date="2024-01" db="EMBL/GenBank/DDBJ databases">
        <title>Complete Genome Sequence of Alkalicoccus halolimnae BZ-SZ-XJ29T, a Moderately Halophilic Bacterium Isolated from a Salt Lake.</title>
        <authorList>
            <person name="Zhao B."/>
        </authorList>
    </citation>
    <scope>NUCLEOTIDE SEQUENCE [LARGE SCALE GENOMIC DNA]</scope>
    <source>
        <strain evidence="1 2">BZ-SZ-XJ29</strain>
    </source>
</reference>
<gene>
    <name evidence="1" type="ORF">FTX54_010735</name>
</gene>
<evidence type="ECO:0000313" key="1">
    <source>
        <dbReference type="EMBL" id="WWD78900.1"/>
    </source>
</evidence>
<evidence type="ECO:0000313" key="2">
    <source>
        <dbReference type="Proteomes" id="UP000321816"/>
    </source>
</evidence>
<name>A0A5C7FHH4_9BACI</name>
<dbReference type="KEGG" id="ahal:FTX54_010735"/>
<dbReference type="GO" id="GO:0003677">
    <property type="term" value="F:DNA binding"/>
    <property type="evidence" value="ECO:0007669"/>
    <property type="project" value="UniProtKB-KW"/>
</dbReference>
<keyword evidence="2" id="KW-1185">Reference proteome</keyword>
<keyword evidence="1" id="KW-0238">DNA-binding</keyword>
<dbReference type="EMBL" id="CP144914">
    <property type="protein sequence ID" value="WWD78900.1"/>
    <property type="molecule type" value="Genomic_DNA"/>
</dbReference>
<dbReference type="Proteomes" id="UP000321816">
    <property type="component" value="Chromosome"/>
</dbReference>
<accession>A0A5C7FHH4</accession>
<organism evidence="1 2">
    <name type="scientific">Alkalicoccus halolimnae</name>
    <dbReference type="NCBI Taxonomy" id="1667239"/>
    <lineage>
        <taxon>Bacteria</taxon>
        <taxon>Bacillati</taxon>
        <taxon>Bacillota</taxon>
        <taxon>Bacilli</taxon>
        <taxon>Bacillales</taxon>
        <taxon>Bacillaceae</taxon>
        <taxon>Alkalicoccus</taxon>
    </lineage>
</organism>
<protein>
    <submittedName>
        <fullName evidence="1">DNA-binding protein</fullName>
    </submittedName>
</protein>
<sequence>MDFTLLAIGLAAAGYFIGEGLKNFQNDKAKDPLENIFGFNKQELIKESKVHSFLGITKRDAETLIQDYPSIPHITLNGKVYYPKHQLQEWMKEIGK</sequence>
<dbReference type="AlphaFoldDB" id="A0A5C7FHH4"/>